<evidence type="ECO:0000256" key="8">
    <source>
        <dbReference type="ARBA" id="ARBA00033408"/>
    </source>
</evidence>
<evidence type="ECO:0000313" key="12">
    <source>
        <dbReference type="EMBL" id="PKY71730.1"/>
    </source>
</evidence>
<comment type="caution">
    <text evidence="12">The sequence shown here is derived from an EMBL/GenBank/DDBJ whole genome shotgun (WGS) entry which is preliminary data.</text>
</comment>
<comment type="function">
    <text evidence="1 9">May be involved in recombinational repair of damaged DNA.</text>
</comment>
<proteinExistence type="inferred from homology"/>
<dbReference type="InterPro" id="IPR027417">
    <property type="entry name" value="P-loop_NTPase"/>
</dbReference>
<dbReference type="GO" id="GO:0005524">
    <property type="term" value="F:ATP binding"/>
    <property type="evidence" value="ECO:0007669"/>
    <property type="project" value="UniProtKB-KW"/>
</dbReference>
<dbReference type="PANTHER" id="PTHR11059">
    <property type="entry name" value="DNA REPAIR PROTEIN RECN"/>
    <property type="match status" value="1"/>
</dbReference>
<evidence type="ECO:0000256" key="4">
    <source>
        <dbReference type="ARBA" id="ARBA00022741"/>
    </source>
</evidence>
<evidence type="ECO:0000256" key="3">
    <source>
        <dbReference type="ARBA" id="ARBA00021315"/>
    </source>
</evidence>
<dbReference type="STRING" id="33007.HMPREF3198_01739"/>
<name>A0A2I1IKS9_9ACTO</name>
<dbReference type="NCBIfam" id="TIGR00634">
    <property type="entry name" value="recN"/>
    <property type="match status" value="1"/>
</dbReference>
<dbReference type="GO" id="GO:0043590">
    <property type="term" value="C:bacterial nucleoid"/>
    <property type="evidence" value="ECO:0007669"/>
    <property type="project" value="TreeGrafter"/>
</dbReference>
<dbReference type="GO" id="GO:0006281">
    <property type="term" value="P:DNA repair"/>
    <property type="evidence" value="ECO:0007669"/>
    <property type="project" value="UniProtKB-KW"/>
</dbReference>
<dbReference type="Gene3D" id="3.40.50.300">
    <property type="entry name" value="P-loop containing nucleotide triphosphate hydrolases"/>
    <property type="match status" value="2"/>
</dbReference>
<keyword evidence="6" id="KW-0067">ATP-binding</keyword>
<sequence length="553" mass="58596">MLEELSIENLGVISKAVVSFASGLTVITGETGAGKTMVLTSLGLLTGAKPDAGKVRAGSERAHVEGLFAIESDGAVQDLVLGAGGEVEEGAVLLSRTVPAKGRSRAFAGGHSVPAGILRQAGEFLVAVHGQTEQLKLRSAAAQRARVDLAGGEKLGTALAAYHSSFGRYRRACAKLEDWRTSARTRQVEIEVLRSGIEQIDELAPKPNEDEQLRSQIERLTNVEDLREATAGAASYLNAEGGIVDSVGAIIEALQKATRYDPALTNQLQVASGIEADLQELARTISDYLESLQADPNELERMHERLAKITEVGRGRAASASGLLSWRKEASQRLSEIDGGSEREQELEAEVQACFAEADKLAKELTRLRKRSASALASAATRELKELAMPNAQIVVEVRPLAELGENGQDEVAIRLKPHPSMPAVDLGEGASGGELSRIMLALELSTLGRGGQSPVMVFDEVDAGIGGQAATSVGLRLARLAQNRQVIVVTHLAQVAAFGQTHIVVEKSGANAAVRQVEGEERVLELARMLSGHTDSKSARVHAAELLNGSHV</sequence>
<accession>A0A2I1IKS9</accession>
<dbReference type="GO" id="GO:0006310">
    <property type="term" value="P:DNA recombination"/>
    <property type="evidence" value="ECO:0007669"/>
    <property type="project" value="InterPro"/>
</dbReference>
<dbReference type="PANTHER" id="PTHR11059:SF0">
    <property type="entry name" value="DNA REPAIR PROTEIN RECN"/>
    <property type="match status" value="1"/>
</dbReference>
<keyword evidence="7 9" id="KW-0234">DNA repair</keyword>
<feature type="domain" description="RecF/RecN/SMC N-terminal" evidence="11">
    <location>
        <begin position="2"/>
        <end position="506"/>
    </location>
</feature>
<evidence type="ECO:0000259" key="11">
    <source>
        <dbReference type="Pfam" id="PF02463"/>
    </source>
</evidence>
<evidence type="ECO:0000256" key="1">
    <source>
        <dbReference type="ARBA" id="ARBA00003618"/>
    </source>
</evidence>
<dbReference type="PIRSF" id="PIRSF003128">
    <property type="entry name" value="RecN"/>
    <property type="match status" value="1"/>
</dbReference>
<evidence type="ECO:0000313" key="13">
    <source>
        <dbReference type="Proteomes" id="UP000235122"/>
    </source>
</evidence>
<keyword evidence="5 9" id="KW-0227">DNA damage</keyword>
<comment type="similarity">
    <text evidence="2 9">Belongs to the RecN family.</text>
</comment>
<reference evidence="12 13" key="1">
    <citation type="submission" date="2017-12" db="EMBL/GenBank/DDBJ databases">
        <title>Phylogenetic diversity of female urinary microbiome.</title>
        <authorList>
            <person name="Thomas-White K."/>
            <person name="Wolfe A.J."/>
        </authorList>
    </citation>
    <scope>NUCLEOTIDE SEQUENCE [LARGE SCALE GENOMIC DNA]</scope>
    <source>
        <strain evidence="12 13">UMB0402</strain>
    </source>
</reference>
<gene>
    <name evidence="12" type="primary">recN</name>
    <name evidence="12" type="ORF">CYJ19_08380</name>
</gene>
<dbReference type="Pfam" id="PF02463">
    <property type="entry name" value="SMC_N"/>
    <property type="match status" value="1"/>
</dbReference>
<evidence type="ECO:0000256" key="10">
    <source>
        <dbReference type="SAM" id="Coils"/>
    </source>
</evidence>
<keyword evidence="10" id="KW-0175">Coiled coil</keyword>
<evidence type="ECO:0000256" key="9">
    <source>
        <dbReference type="PIRNR" id="PIRNR003128"/>
    </source>
</evidence>
<evidence type="ECO:0000256" key="7">
    <source>
        <dbReference type="ARBA" id="ARBA00023204"/>
    </source>
</evidence>
<dbReference type="SUPFAM" id="SSF52540">
    <property type="entry name" value="P-loop containing nucleoside triphosphate hydrolases"/>
    <property type="match status" value="2"/>
</dbReference>
<organism evidence="12 13">
    <name type="scientific">Winkia neuii</name>
    <dbReference type="NCBI Taxonomy" id="33007"/>
    <lineage>
        <taxon>Bacteria</taxon>
        <taxon>Bacillati</taxon>
        <taxon>Actinomycetota</taxon>
        <taxon>Actinomycetes</taxon>
        <taxon>Actinomycetales</taxon>
        <taxon>Actinomycetaceae</taxon>
        <taxon>Winkia</taxon>
    </lineage>
</organism>
<dbReference type="EMBL" id="PKKO01000005">
    <property type="protein sequence ID" value="PKY71730.1"/>
    <property type="molecule type" value="Genomic_DNA"/>
</dbReference>
<feature type="coiled-coil region" evidence="10">
    <location>
        <begin position="344"/>
        <end position="371"/>
    </location>
</feature>
<evidence type="ECO:0000256" key="6">
    <source>
        <dbReference type="ARBA" id="ARBA00022840"/>
    </source>
</evidence>
<evidence type="ECO:0000256" key="2">
    <source>
        <dbReference type="ARBA" id="ARBA00009441"/>
    </source>
</evidence>
<dbReference type="InterPro" id="IPR004604">
    <property type="entry name" value="DNA_recomb/repair_RecN"/>
</dbReference>
<dbReference type="RefSeq" id="WP_024332193.1">
    <property type="nucleotide sequence ID" value="NZ_JASOXK010000009.1"/>
</dbReference>
<dbReference type="InterPro" id="IPR003395">
    <property type="entry name" value="RecF/RecN/SMC_N"/>
</dbReference>
<evidence type="ECO:0000256" key="5">
    <source>
        <dbReference type="ARBA" id="ARBA00022763"/>
    </source>
</evidence>
<dbReference type="Proteomes" id="UP000235122">
    <property type="component" value="Unassembled WGS sequence"/>
</dbReference>
<dbReference type="AlphaFoldDB" id="A0A2I1IKS9"/>
<dbReference type="GO" id="GO:0009432">
    <property type="term" value="P:SOS response"/>
    <property type="evidence" value="ECO:0007669"/>
    <property type="project" value="TreeGrafter"/>
</dbReference>
<keyword evidence="4" id="KW-0547">Nucleotide-binding</keyword>
<dbReference type="CDD" id="cd03241">
    <property type="entry name" value="ABC_RecN"/>
    <property type="match status" value="1"/>
</dbReference>
<protein>
    <recommendedName>
        <fullName evidence="3 9">DNA repair protein RecN</fullName>
    </recommendedName>
    <alternativeName>
        <fullName evidence="8 9">Recombination protein N</fullName>
    </alternativeName>
</protein>
<keyword evidence="13" id="KW-1185">Reference proteome</keyword>
<dbReference type="GeneID" id="35866431"/>